<organism evidence="1">
    <name type="scientific">hydrothermal vent metagenome</name>
    <dbReference type="NCBI Taxonomy" id="652676"/>
    <lineage>
        <taxon>unclassified sequences</taxon>
        <taxon>metagenomes</taxon>
        <taxon>ecological metagenomes</taxon>
    </lineage>
</organism>
<accession>A0A1W1BAR3</accession>
<evidence type="ECO:0000313" key="1">
    <source>
        <dbReference type="EMBL" id="SFV50573.1"/>
    </source>
</evidence>
<dbReference type="EMBL" id="FPHB01000011">
    <property type="protein sequence ID" value="SFV50573.1"/>
    <property type="molecule type" value="Genomic_DNA"/>
</dbReference>
<protein>
    <submittedName>
        <fullName evidence="1">Uncharacterized protein</fullName>
    </submittedName>
</protein>
<sequence length="205" mass="23580">MKKLLNLLVIASVGFGADIAGDYLSISKDGKRYRFLTTFTKDGKIKLMGTDIGNWKKGEDEKTILISSIFDNGKTRKDKIVLLNQKSLKLQDNKGVFSYRRIDREKLLQNNKNAPILGSWIFKSQDKIEYFIFKLPDNFRYILEEPNKSSTSKSEGNWYYDKSKKELLIASMNAFLSGKSKIISVDKEKIVLIHQGKINTLKRKK</sequence>
<proteinExistence type="predicted"/>
<name>A0A1W1BAR3_9ZZZZ</name>
<reference evidence="1" key="1">
    <citation type="submission" date="2016-10" db="EMBL/GenBank/DDBJ databases">
        <authorList>
            <person name="de Groot N.N."/>
        </authorList>
    </citation>
    <scope>NUCLEOTIDE SEQUENCE</scope>
</reference>
<gene>
    <name evidence="1" type="ORF">MNB_SM-7-1126</name>
</gene>
<dbReference type="AlphaFoldDB" id="A0A1W1BAR3"/>